<keyword evidence="3" id="KW-1185">Reference proteome</keyword>
<dbReference type="KEGG" id="mlr:MELLADRAFT_70012"/>
<feature type="region of interest" description="Disordered" evidence="1">
    <location>
        <begin position="1"/>
        <end position="25"/>
    </location>
</feature>
<evidence type="ECO:0000313" key="2">
    <source>
        <dbReference type="EMBL" id="EGF97417.1"/>
    </source>
</evidence>
<gene>
    <name evidence="2" type="ORF">MELLADRAFT_70012</name>
</gene>
<dbReference type="PANTHER" id="PTHR33096">
    <property type="entry name" value="CXC2 DOMAIN-CONTAINING PROTEIN"/>
    <property type="match status" value="1"/>
</dbReference>
<dbReference type="VEuPathDB" id="FungiDB:MELLADRAFT_70012"/>
<dbReference type="OrthoDB" id="2517989at2759"/>
<reference evidence="3" key="1">
    <citation type="journal article" date="2011" name="Proc. Natl. Acad. Sci. U.S.A.">
        <title>Obligate biotrophy features unraveled by the genomic analysis of rust fungi.</title>
        <authorList>
            <person name="Duplessis S."/>
            <person name="Cuomo C.A."/>
            <person name="Lin Y.-C."/>
            <person name="Aerts A."/>
            <person name="Tisserant E."/>
            <person name="Veneault-Fourrey C."/>
            <person name="Joly D.L."/>
            <person name="Hacquard S."/>
            <person name="Amselem J."/>
            <person name="Cantarel B.L."/>
            <person name="Chiu R."/>
            <person name="Coutinho P.M."/>
            <person name="Feau N."/>
            <person name="Field M."/>
            <person name="Frey P."/>
            <person name="Gelhaye E."/>
            <person name="Goldberg J."/>
            <person name="Grabherr M.G."/>
            <person name="Kodira C.D."/>
            <person name="Kohler A."/>
            <person name="Kuees U."/>
            <person name="Lindquist E.A."/>
            <person name="Lucas S.M."/>
            <person name="Mago R."/>
            <person name="Mauceli E."/>
            <person name="Morin E."/>
            <person name="Murat C."/>
            <person name="Pangilinan J.L."/>
            <person name="Park R."/>
            <person name="Pearson M."/>
            <person name="Quesneville H."/>
            <person name="Rouhier N."/>
            <person name="Sakthikumar S."/>
            <person name="Salamov A.A."/>
            <person name="Schmutz J."/>
            <person name="Selles B."/>
            <person name="Shapiro H."/>
            <person name="Tanguay P."/>
            <person name="Tuskan G.A."/>
            <person name="Henrissat B."/>
            <person name="Van de Peer Y."/>
            <person name="Rouze P."/>
            <person name="Ellis J.G."/>
            <person name="Dodds P.N."/>
            <person name="Schein J.E."/>
            <person name="Zhong S."/>
            <person name="Hamelin R.C."/>
            <person name="Grigoriev I.V."/>
            <person name="Szabo L.J."/>
            <person name="Martin F."/>
        </authorList>
    </citation>
    <scope>NUCLEOTIDE SEQUENCE [LARGE SCALE GENOMIC DNA]</scope>
    <source>
        <strain evidence="3">98AG31 / pathotype 3-4-7</strain>
    </source>
</reference>
<organism evidence="3">
    <name type="scientific">Melampsora larici-populina (strain 98AG31 / pathotype 3-4-7)</name>
    <name type="common">Poplar leaf rust fungus</name>
    <dbReference type="NCBI Taxonomy" id="747676"/>
    <lineage>
        <taxon>Eukaryota</taxon>
        <taxon>Fungi</taxon>
        <taxon>Dikarya</taxon>
        <taxon>Basidiomycota</taxon>
        <taxon>Pucciniomycotina</taxon>
        <taxon>Pucciniomycetes</taxon>
        <taxon>Pucciniales</taxon>
        <taxon>Melampsoraceae</taxon>
        <taxon>Melampsora</taxon>
    </lineage>
</organism>
<evidence type="ECO:0000313" key="3">
    <source>
        <dbReference type="Proteomes" id="UP000001072"/>
    </source>
</evidence>
<feature type="compositionally biased region" description="Basic residues" evidence="1">
    <location>
        <begin position="12"/>
        <end position="25"/>
    </location>
</feature>
<name>F4SD59_MELLP</name>
<accession>F4SD59</accession>
<proteinExistence type="predicted"/>
<dbReference type="HOGENOM" id="CLU_094293_1_1_1"/>
<protein>
    <submittedName>
        <fullName evidence="2">Uncharacterized protein</fullName>
    </submittedName>
</protein>
<evidence type="ECO:0000256" key="1">
    <source>
        <dbReference type="SAM" id="MobiDB-lite"/>
    </source>
</evidence>
<dbReference type="Proteomes" id="UP000001072">
    <property type="component" value="Unassembled WGS sequence"/>
</dbReference>
<dbReference type="AlphaFoldDB" id="F4SD59"/>
<dbReference type="InParanoid" id="F4SD59"/>
<dbReference type="GeneID" id="18931394"/>
<dbReference type="PANTHER" id="PTHR33096:SF1">
    <property type="entry name" value="CXC1-LIKE CYSTEINE CLUSTER ASSOCIATED WITH KDZ TRANSPOSASES DOMAIN-CONTAINING PROTEIN"/>
    <property type="match status" value="1"/>
</dbReference>
<sequence>MALPGQEIQNPKNKKRKSKGRGKSRLAKLLKTIETGEGEVSAAAVNGLLGEGRSNTPIQDELRIYEAGQDGDWTDDEVKDDHPYVSYKERTQREQAQWTKALPSMFIEFMKCSKKTYQWGDETIWNQDWKTACQCTDVRERSVDVVDITSKKFIFM</sequence>
<dbReference type="RefSeq" id="XP_007419319.1">
    <property type="nucleotide sequence ID" value="XM_007419257.1"/>
</dbReference>
<dbReference type="EMBL" id="GL883238">
    <property type="protein sequence ID" value="EGF97417.1"/>
    <property type="molecule type" value="Genomic_DNA"/>
</dbReference>